<dbReference type="InterPro" id="IPR021398">
    <property type="entry name" value="DUF3037"/>
</dbReference>
<keyword evidence="2" id="KW-1185">Reference proteome</keyword>
<dbReference type="AlphaFoldDB" id="A0A7G8BGE8"/>
<dbReference type="RefSeq" id="WP_186742412.1">
    <property type="nucleotide sequence ID" value="NZ_CP060394.1"/>
</dbReference>
<dbReference type="EMBL" id="CP060394">
    <property type="protein sequence ID" value="QNI31618.1"/>
    <property type="molecule type" value="Genomic_DNA"/>
</dbReference>
<gene>
    <name evidence="1" type="ORF">H7849_21535</name>
</gene>
<evidence type="ECO:0000313" key="1">
    <source>
        <dbReference type="EMBL" id="QNI31618.1"/>
    </source>
</evidence>
<name>A0A7G8BGE8_9BACT</name>
<sequence length="277" mass="32036">MSTRKQCDFYLVRYVPDPVRNEFVNIGVLLRDVAQPEQITVNFTKDWARVRCIDPDVDVAMLESLESELRRRLAHQGSDATPLMRVFEDSFSTGLQITEPRAYLAESMIAGVEELMRLFVEPRKRQASARKTGRQAIQAKMRSQFERAGVWDLMRKRISVSRYTKTGDPLRIDCGYRPNGLIRMFHAVSLDSDTEWPKVLAFSVESIREGVARIENAELELTAIVEPIVEVSADREDVERVEQYRFSVETMEEQDIRVITTNDLPRMAETAQREFRL</sequence>
<accession>A0A7G8BGE8</accession>
<dbReference type="Pfam" id="PF11236">
    <property type="entry name" value="DUF3037"/>
    <property type="match status" value="1"/>
</dbReference>
<dbReference type="KEGG" id="adin:H7849_21535"/>
<proteinExistence type="predicted"/>
<reference evidence="1 2" key="1">
    <citation type="submission" date="2020-08" db="EMBL/GenBank/DDBJ databases">
        <title>Edaphobacter telluris sp. nov. and Acidobacterium dinghuensis sp. nov., two acidobacteria isolated from forest soil.</title>
        <authorList>
            <person name="Fu J."/>
            <person name="Qiu L."/>
        </authorList>
    </citation>
    <scope>NUCLEOTIDE SEQUENCE [LARGE SCALE GENOMIC DNA]</scope>
    <source>
        <strain evidence="1">4Y35</strain>
    </source>
</reference>
<evidence type="ECO:0000313" key="2">
    <source>
        <dbReference type="Proteomes" id="UP000515312"/>
    </source>
</evidence>
<dbReference type="Proteomes" id="UP000515312">
    <property type="component" value="Chromosome"/>
</dbReference>
<protein>
    <submittedName>
        <fullName evidence="1">DUF3037 domain-containing protein</fullName>
    </submittedName>
</protein>
<organism evidence="1 2">
    <name type="scientific">Alloacidobacterium dinghuense</name>
    <dbReference type="NCBI Taxonomy" id="2763107"/>
    <lineage>
        <taxon>Bacteria</taxon>
        <taxon>Pseudomonadati</taxon>
        <taxon>Acidobacteriota</taxon>
        <taxon>Terriglobia</taxon>
        <taxon>Terriglobales</taxon>
        <taxon>Acidobacteriaceae</taxon>
        <taxon>Alloacidobacterium</taxon>
    </lineage>
</organism>